<dbReference type="InterPro" id="IPR027417">
    <property type="entry name" value="P-loop_NTPase"/>
</dbReference>
<dbReference type="AlphaFoldDB" id="L8P7I3"/>
<comment type="similarity">
    <text evidence="1">Belongs to the AAA ATPase family. BCS1 subfamily.</text>
</comment>
<dbReference type="Proteomes" id="UP000011205">
    <property type="component" value="Unassembled WGS sequence"/>
</dbReference>
<gene>
    <name evidence="4" type="ORF">STVIR_6949</name>
</gene>
<protein>
    <submittedName>
        <fullName evidence="4">Putative ATPase</fullName>
    </submittedName>
</protein>
<feature type="domain" description="AAA+ ATPase" evidence="3">
    <location>
        <begin position="284"/>
        <end position="421"/>
    </location>
</feature>
<evidence type="ECO:0000313" key="5">
    <source>
        <dbReference type="Proteomes" id="UP000011205"/>
    </source>
</evidence>
<comment type="caution">
    <text evidence="4">The sequence shown here is derived from an EMBL/GenBank/DDBJ whole genome shotgun (WGS) entry which is preliminary data.</text>
</comment>
<dbReference type="InterPro" id="IPR003959">
    <property type="entry name" value="ATPase_AAA_core"/>
</dbReference>
<dbReference type="PATRIC" id="fig|1160705.3.peg.6862"/>
<dbReference type="InterPro" id="IPR050747">
    <property type="entry name" value="Mitochondrial_chaperone_BCS1"/>
</dbReference>
<dbReference type="GO" id="GO:0005524">
    <property type="term" value="F:ATP binding"/>
    <property type="evidence" value="ECO:0007669"/>
    <property type="project" value="InterPro"/>
</dbReference>
<evidence type="ECO:0000256" key="1">
    <source>
        <dbReference type="ARBA" id="ARBA00007448"/>
    </source>
</evidence>
<dbReference type="PANTHER" id="PTHR23070">
    <property type="entry name" value="BCS1 AAA-TYPE ATPASE"/>
    <property type="match status" value="1"/>
</dbReference>
<reference evidence="4 5" key="1">
    <citation type="journal article" date="2013" name="Genome Announc.">
        <title>Draft Genome Sequence of Streptomyces viridochromogenes Strain Tu57, Producer of Avilamycin.</title>
        <authorList>
            <person name="Gruning B.A."/>
            <person name="Erxleben A."/>
            <person name="Hahnlein A."/>
            <person name="Gunther S."/>
        </authorList>
    </citation>
    <scope>NUCLEOTIDE SEQUENCE [LARGE SCALE GENOMIC DNA]</scope>
    <source>
        <strain evidence="4 5">Tue57</strain>
    </source>
</reference>
<sequence length="470" mass="50651">MQVRQAAAGVQARQAAAAVQARQAAAAVQARQAAAGVQVQHPAAAVQVHPADGPPPVHQAAAAVQVQQPAAGVRRKRRRGPRGVNRWRDVRRKPGARGRRVPDHGRMSANPHDALPIRLNVDDSDSPSDVVDALFLGRFATGEQPYSHAANIDRVRSGATLLPPGARVLRAARDDDRSATLAEGDGWTVLISRWNRGADVTVTATSEELAARVLGEATDGAADEPEPQPENVTMGFWYVSPRRGPHRTTRQISAGTWDEVRANYTAPVADAMDRLMKTTPEDIAGRLLLLHGPPGTGKTSALRTLARSWRDWCQVDCVLDPERLFSDVGYLMDIAIGEEDGTGKGRWRLLLLEDCDELIRGEAKHTAGQALSRLLNLTDGLLGQGRNVLVGVTTNEDLERLHPAVVRPGRCLARIEVGPLTRREAVNWLGTEEGVGREGATLAELYALKRGTSPTSLPEPRDGADAGLYL</sequence>
<dbReference type="EMBL" id="AMLP01000220">
    <property type="protein sequence ID" value="ELS52129.1"/>
    <property type="molecule type" value="Genomic_DNA"/>
</dbReference>
<dbReference type="Gene3D" id="3.40.50.300">
    <property type="entry name" value="P-loop containing nucleotide triphosphate hydrolases"/>
    <property type="match status" value="1"/>
</dbReference>
<name>L8P7I3_STRVR</name>
<feature type="region of interest" description="Disordered" evidence="2">
    <location>
        <begin position="451"/>
        <end position="470"/>
    </location>
</feature>
<evidence type="ECO:0000256" key="2">
    <source>
        <dbReference type="SAM" id="MobiDB-lite"/>
    </source>
</evidence>
<proteinExistence type="inferred from homology"/>
<feature type="region of interest" description="Disordered" evidence="2">
    <location>
        <begin position="92"/>
        <end position="113"/>
    </location>
</feature>
<dbReference type="InterPro" id="IPR045969">
    <property type="entry name" value="DUF5925"/>
</dbReference>
<accession>L8P7I3</accession>
<dbReference type="InterPro" id="IPR003593">
    <property type="entry name" value="AAA+_ATPase"/>
</dbReference>
<dbReference type="GO" id="GO:0016887">
    <property type="term" value="F:ATP hydrolysis activity"/>
    <property type="evidence" value="ECO:0007669"/>
    <property type="project" value="InterPro"/>
</dbReference>
<organism evidence="4 5">
    <name type="scientific">Streptomyces viridochromogenes Tue57</name>
    <dbReference type="NCBI Taxonomy" id="1160705"/>
    <lineage>
        <taxon>Bacteria</taxon>
        <taxon>Bacillati</taxon>
        <taxon>Actinomycetota</taxon>
        <taxon>Actinomycetes</taxon>
        <taxon>Kitasatosporales</taxon>
        <taxon>Streptomycetaceae</taxon>
        <taxon>Streptomyces</taxon>
    </lineage>
</organism>
<dbReference type="SUPFAM" id="SSF52540">
    <property type="entry name" value="P-loop containing nucleoside triphosphate hydrolases"/>
    <property type="match status" value="1"/>
</dbReference>
<evidence type="ECO:0000259" key="3">
    <source>
        <dbReference type="SMART" id="SM00382"/>
    </source>
</evidence>
<dbReference type="SMART" id="SM00382">
    <property type="entry name" value="AAA"/>
    <property type="match status" value="1"/>
</dbReference>
<dbReference type="Pfam" id="PF00004">
    <property type="entry name" value="AAA"/>
    <property type="match status" value="1"/>
</dbReference>
<evidence type="ECO:0000313" key="4">
    <source>
        <dbReference type="EMBL" id="ELS52129.1"/>
    </source>
</evidence>
<dbReference type="Pfam" id="PF19347">
    <property type="entry name" value="DUF5925"/>
    <property type="match status" value="1"/>
</dbReference>